<dbReference type="Pfam" id="PF02458">
    <property type="entry name" value="Transferase"/>
    <property type="match status" value="1"/>
</dbReference>
<evidence type="ECO:0000256" key="1">
    <source>
        <dbReference type="ARBA" id="ARBA00009861"/>
    </source>
</evidence>
<comment type="similarity">
    <text evidence="1">Belongs to the plant acyltransferase family.</text>
</comment>
<accession>A0A9R1WGW4</accession>
<evidence type="ECO:0000313" key="3">
    <source>
        <dbReference type="Proteomes" id="UP000235145"/>
    </source>
</evidence>
<name>A0A9R1WGW4_LACSA</name>
<keyword evidence="3" id="KW-1185">Reference proteome</keyword>
<reference evidence="2 3" key="1">
    <citation type="journal article" date="2017" name="Nat. Commun.">
        <title>Genome assembly with in vitro proximity ligation data and whole-genome triplication in lettuce.</title>
        <authorList>
            <person name="Reyes-Chin-Wo S."/>
            <person name="Wang Z."/>
            <person name="Yang X."/>
            <person name="Kozik A."/>
            <person name="Arikit S."/>
            <person name="Song C."/>
            <person name="Xia L."/>
            <person name="Froenicke L."/>
            <person name="Lavelle D.O."/>
            <person name="Truco M.J."/>
            <person name="Xia R."/>
            <person name="Zhu S."/>
            <person name="Xu C."/>
            <person name="Xu H."/>
            <person name="Xu X."/>
            <person name="Cox K."/>
            <person name="Korf I."/>
            <person name="Meyers B.C."/>
            <person name="Michelmore R.W."/>
        </authorList>
    </citation>
    <scope>NUCLEOTIDE SEQUENCE [LARGE SCALE GENOMIC DNA]</scope>
    <source>
        <strain evidence="3">cv. Salinas</strain>
        <tissue evidence="2">Seedlings</tissue>
    </source>
</reference>
<dbReference type="Proteomes" id="UP000235145">
    <property type="component" value="Unassembled WGS sequence"/>
</dbReference>
<evidence type="ECO:0000313" key="2">
    <source>
        <dbReference type="EMBL" id="KAJ0223563.1"/>
    </source>
</evidence>
<dbReference type="AlphaFoldDB" id="A0A9R1WGW4"/>
<dbReference type="PANTHER" id="PTHR31642:SF115">
    <property type="entry name" value="PROTEIN ECERIFERUM 26-LIKE"/>
    <property type="match status" value="1"/>
</dbReference>
<gene>
    <name evidence="2" type="ORF">LSAT_V11C200066780</name>
</gene>
<proteinExistence type="inferred from homology"/>
<dbReference type="PANTHER" id="PTHR31642">
    <property type="entry name" value="TRICHOTHECENE 3-O-ACETYLTRANSFERASE"/>
    <property type="match status" value="1"/>
</dbReference>
<dbReference type="InterPro" id="IPR023213">
    <property type="entry name" value="CAT-like_dom_sf"/>
</dbReference>
<comment type="caution">
    <text evidence="2">The sequence shown here is derived from an EMBL/GenBank/DDBJ whole genome shotgun (WGS) entry which is preliminary data.</text>
</comment>
<dbReference type="EMBL" id="NBSK02000002">
    <property type="protein sequence ID" value="KAJ0223563.1"/>
    <property type="molecule type" value="Genomic_DNA"/>
</dbReference>
<dbReference type="GO" id="GO:0016747">
    <property type="term" value="F:acyltransferase activity, transferring groups other than amino-acyl groups"/>
    <property type="evidence" value="ECO:0000318"/>
    <property type="project" value="GO_Central"/>
</dbReference>
<dbReference type="Gene3D" id="3.30.559.10">
    <property type="entry name" value="Chloramphenicol acetyltransferase-like domain"/>
    <property type="match status" value="2"/>
</dbReference>
<evidence type="ECO:0008006" key="4">
    <source>
        <dbReference type="Google" id="ProtNLM"/>
    </source>
</evidence>
<protein>
    <recommendedName>
        <fullName evidence="4">Protein ECERIFERUM 26-like</fullName>
    </recommendedName>
</protein>
<dbReference type="InterPro" id="IPR050317">
    <property type="entry name" value="Plant_Fungal_Acyltransferase"/>
</dbReference>
<organism evidence="2 3">
    <name type="scientific">Lactuca sativa</name>
    <name type="common">Garden lettuce</name>
    <dbReference type="NCBI Taxonomy" id="4236"/>
    <lineage>
        <taxon>Eukaryota</taxon>
        <taxon>Viridiplantae</taxon>
        <taxon>Streptophyta</taxon>
        <taxon>Embryophyta</taxon>
        <taxon>Tracheophyta</taxon>
        <taxon>Spermatophyta</taxon>
        <taxon>Magnoliopsida</taxon>
        <taxon>eudicotyledons</taxon>
        <taxon>Gunneridae</taxon>
        <taxon>Pentapetalae</taxon>
        <taxon>asterids</taxon>
        <taxon>campanulids</taxon>
        <taxon>Asterales</taxon>
        <taxon>Asteraceae</taxon>
        <taxon>Cichorioideae</taxon>
        <taxon>Cichorieae</taxon>
        <taxon>Lactucinae</taxon>
        <taxon>Lactuca</taxon>
    </lineage>
</organism>
<sequence>MVFSKDESPVCDIKLSSIGPGYITGQGAAQELNGMDLAMKLHYIRNVYYFRSQVFEGLAIMDIKEPMFYWLNYGYIACGRLRRHDSGRPYIKCNDCGVRFIEARCKLTLDEWLESKDDSRHKLLVSNQVLGPDLLFSPLVLFQLTKFKCGGISVGLSWAHILGDVFSAVSYTNIWGQITKRHFPTQPLRMEHSMKENCNPKSPTKDPLAVKRVGPVGDHWTTSDNTKLETYSFYISSPEFIRLQTKLCGGKDNNQHFPPFELICTIVWQCVAKAKHESEVNMVTICKRDSKMSFEGVITNKAQSIKVVKTNISVKESSLMELGMLILNQGVDERSNIEEAMKPDNELPDFIIYGANLTFIDLSDAPLYELDIKGNTPVYVNCAIDGVGEEGVVLVFPARKDMSDGMTISITLPANHISELKSVLWNEWSLASLLLKCGNYKNSILKYEIVLSMVLSVLPKVEFYVRFYLNIFQKIFGFTFLPVITEI</sequence>